<proteinExistence type="predicted"/>
<reference evidence="1 2" key="1">
    <citation type="journal article" date="2023" name="Sci. Data">
        <title>Genome assembly of the Korean intertidal mud-creeper Batillaria attramentaria.</title>
        <authorList>
            <person name="Patra A.K."/>
            <person name="Ho P.T."/>
            <person name="Jun S."/>
            <person name="Lee S.J."/>
            <person name="Kim Y."/>
            <person name="Won Y.J."/>
        </authorList>
    </citation>
    <scope>NUCLEOTIDE SEQUENCE [LARGE SCALE GENOMIC DNA]</scope>
    <source>
        <strain evidence="1">Wonlab-2016</strain>
    </source>
</reference>
<comment type="caution">
    <text evidence="1">The sequence shown here is derived from an EMBL/GenBank/DDBJ whole genome shotgun (WGS) entry which is preliminary data.</text>
</comment>
<dbReference type="Proteomes" id="UP001519460">
    <property type="component" value="Unassembled WGS sequence"/>
</dbReference>
<name>A0ABD0JEE6_9CAEN</name>
<organism evidence="1 2">
    <name type="scientific">Batillaria attramentaria</name>
    <dbReference type="NCBI Taxonomy" id="370345"/>
    <lineage>
        <taxon>Eukaryota</taxon>
        <taxon>Metazoa</taxon>
        <taxon>Spiralia</taxon>
        <taxon>Lophotrochozoa</taxon>
        <taxon>Mollusca</taxon>
        <taxon>Gastropoda</taxon>
        <taxon>Caenogastropoda</taxon>
        <taxon>Sorbeoconcha</taxon>
        <taxon>Cerithioidea</taxon>
        <taxon>Batillariidae</taxon>
        <taxon>Batillaria</taxon>
    </lineage>
</organism>
<dbReference type="AlphaFoldDB" id="A0ABD0JEE6"/>
<evidence type="ECO:0000313" key="2">
    <source>
        <dbReference type="Proteomes" id="UP001519460"/>
    </source>
</evidence>
<dbReference type="EMBL" id="JACVVK020000476">
    <property type="protein sequence ID" value="KAK7471871.1"/>
    <property type="molecule type" value="Genomic_DNA"/>
</dbReference>
<gene>
    <name evidence="1" type="ORF">BaRGS_00035530</name>
</gene>
<protein>
    <submittedName>
        <fullName evidence="1">Uncharacterized protein</fullName>
    </submittedName>
</protein>
<keyword evidence="2" id="KW-1185">Reference proteome</keyword>
<evidence type="ECO:0000313" key="1">
    <source>
        <dbReference type="EMBL" id="KAK7471871.1"/>
    </source>
</evidence>
<accession>A0ABD0JEE6</accession>
<sequence>MSRTCVRSGYKLQPLSDSRRHKLCTYNQQTKRFSAVLHCSRLERTLHWGLISTKDRGHAVYMPAICHSQCGSLSTDIPSQVCSGKPRRLCTRHKSGSFVTDAMLALPVAACGDG</sequence>